<dbReference type="EMBL" id="BSEC01000002">
    <property type="protein sequence ID" value="GLI95299.1"/>
    <property type="molecule type" value="Genomic_DNA"/>
</dbReference>
<keyword evidence="4 6" id="KW-1133">Transmembrane helix</keyword>
<dbReference type="RefSeq" id="WP_281806038.1">
    <property type="nucleotide sequence ID" value="NZ_BSEC01000002.1"/>
</dbReference>
<comment type="similarity">
    <text evidence="2">Belongs to the TrbL/VirB6 family.</text>
</comment>
<evidence type="ECO:0000256" key="3">
    <source>
        <dbReference type="ARBA" id="ARBA00022692"/>
    </source>
</evidence>
<keyword evidence="8" id="KW-1185">Reference proteome</keyword>
<organism evidence="7 8">
    <name type="scientific">Methylocystis echinoides</name>
    <dbReference type="NCBI Taxonomy" id="29468"/>
    <lineage>
        <taxon>Bacteria</taxon>
        <taxon>Pseudomonadati</taxon>
        <taxon>Pseudomonadota</taxon>
        <taxon>Alphaproteobacteria</taxon>
        <taxon>Hyphomicrobiales</taxon>
        <taxon>Methylocystaceae</taxon>
        <taxon>Methylocystis</taxon>
    </lineage>
</organism>
<evidence type="ECO:0000256" key="6">
    <source>
        <dbReference type="SAM" id="Phobius"/>
    </source>
</evidence>
<comment type="subcellular location">
    <subcellularLocation>
        <location evidence="1">Membrane</location>
        <topology evidence="1">Multi-pass membrane protein</topology>
    </subcellularLocation>
</comment>
<evidence type="ECO:0008006" key="9">
    <source>
        <dbReference type="Google" id="ProtNLM"/>
    </source>
</evidence>
<dbReference type="InterPro" id="IPR007688">
    <property type="entry name" value="Conjugal_tfr_TrbL/VirB6"/>
</dbReference>
<dbReference type="Pfam" id="PF04610">
    <property type="entry name" value="TrbL"/>
    <property type="match status" value="1"/>
</dbReference>
<evidence type="ECO:0000256" key="1">
    <source>
        <dbReference type="ARBA" id="ARBA00004141"/>
    </source>
</evidence>
<keyword evidence="3 6" id="KW-0812">Transmembrane</keyword>
<dbReference type="GO" id="GO:0016020">
    <property type="term" value="C:membrane"/>
    <property type="evidence" value="ECO:0007669"/>
    <property type="project" value="UniProtKB-SubCell"/>
</dbReference>
<dbReference type="GO" id="GO:0030255">
    <property type="term" value="P:protein secretion by the type IV secretion system"/>
    <property type="evidence" value="ECO:0007669"/>
    <property type="project" value="InterPro"/>
</dbReference>
<evidence type="ECO:0000256" key="4">
    <source>
        <dbReference type="ARBA" id="ARBA00022989"/>
    </source>
</evidence>
<evidence type="ECO:0000313" key="8">
    <source>
        <dbReference type="Proteomes" id="UP001144323"/>
    </source>
</evidence>
<gene>
    <name evidence="7" type="ORF">LMG27198_42910</name>
</gene>
<feature type="transmembrane region" description="Helical" evidence="6">
    <location>
        <begin position="160"/>
        <end position="182"/>
    </location>
</feature>
<comment type="caution">
    <text evidence="7">The sequence shown here is derived from an EMBL/GenBank/DDBJ whole genome shotgun (WGS) entry which is preliminary data.</text>
</comment>
<dbReference type="AlphaFoldDB" id="A0A9W6GYN3"/>
<evidence type="ECO:0000313" key="7">
    <source>
        <dbReference type="EMBL" id="GLI95299.1"/>
    </source>
</evidence>
<name>A0A9W6GYN3_9HYPH</name>
<evidence type="ECO:0000256" key="2">
    <source>
        <dbReference type="ARBA" id="ARBA00007802"/>
    </source>
</evidence>
<evidence type="ECO:0000256" key="5">
    <source>
        <dbReference type="ARBA" id="ARBA00023136"/>
    </source>
</evidence>
<protein>
    <recommendedName>
        <fullName evidence="9">TrbL/VirB6 plasmid conjugal transfer protein</fullName>
    </recommendedName>
</protein>
<dbReference type="Proteomes" id="UP001144323">
    <property type="component" value="Unassembled WGS sequence"/>
</dbReference>
<accession>A0A9W6GYN3</accession>
<feature type="transmembrane region" description="Helical" evidence="6">
    <location>
        <begin position="84"/>
        <end position="108"/>
    </location>
</feature>
<sequence>MTVLQNCPAHNYGSGIIPQILSGVDQTGCTYVQGAFQELARDVTAGGAGASIASLLLIAYVIFWGFGVWSGTATGTATDAAFRLFRAFVIYALATSWSDFTSFAYTLFNDGPAAIGNRLLSVGNNNTYTSPNAVVSALEAIWNQVAQGFQLHFAFSLQSFASALVGLACVIIIALFLAVATFTIILSKVFLWLILGIAPLMILLLLFDASTRFFSGWLSAAVMYAMLQVLVYAFLAFYLTVTQPIFAGLGAAINSGQVDWGALAPFFLVGLTGLFLLSQLPGMAAAIAGGIPLYATTIGGLWRSVTANGAMVASGAYRARLPFGYGARLGLDRSLQDRVTRAHYERIYGQRAADVLAKKMDQI</sequence>
<proteinExistence type="inferred from homology"/>
<feature type="transmembrane region" description="Helical" evidence="6">
    <location>
        <begin position="189"/>
        <end position="207"/>
    </location>
</feature>
<feature type="transmembrane region" description="Helical" evidence="6">
    <location>
        <begin position="48"/>
        <end position="72"/>
    </location>
</feature>
<keyword evidence="5 6" id="KW-0472">Membrane</keyword>
<reference evidence="7" key="1">
    <citation type="journal article" date="2023" name="Int. J. Syst. Evol. Microbiol.">
        <title>Methylocystis iwaonis sp. nov., a type II methane-oxidizing bacterium from surface soil of a rice paddy field in Japan, and emended description of the genus Methylocystis (ex Whittenbury et al. 1970) Bowman et al. 1993.</title>
        <authorList>
            <person name="Kaise H."/>
            <person name="Sawadogo J.B."/>
            <person name="Alam M.S."/>
            <person name="Ueno C."/>
            <person name="Dianou D."/>
            <person name="Shinjo R."/>
            <person name="Asakawa S."/>
        </authorList>
    </citation>
    <scope>NUCLEOTIDE SEQUENCE</scope>
    <source>
        <strain evidence="7">LMG27198</strain>
    </source>
</reference>
<feature type="transmembrane region" description="Helical" evidence="6">
    <location>
        <begin position="283"/>
        <end position="302"/>
    </location>
</feature>
<feature type="transmembrane region" description="Helical" evidence="6">
    <location>
        <begin position="213"/>
        <end position="239"/>
    </location>
</feature>